<evidence type="ECO:0000313" key="1">
    <source>
        <dbReference type="EMBL" id="KAF3215046.1"/>
    </source>
</evidence>
<comment type="caution">
    <text evidence="1">The sequence shown here is derived from an EMBL/GenBank/DDBJ whole genome shotgun (WGS) entry which is preliminary data.</text>
</comment>
<dbReference type="AlphaFoldDB" id="A0A7C8QKK7"/>
<gene>
    <name evidence="1" type="ORF">TWF106_008886</name>
</gene>
<proteinExistence type="predicted"/>
<name>A0A7C8QKK7_ORBOL</name>
<accession>A0A7C8QKK7</accession>
<organism evidence="1 2">
    <name type="scientific">Orbilia oligospora</name>
    <name type="common">Nematode-trapping fungus</name>
    <name type="synonym">Arthrobotrys oligospora</name>
    <dbReference type="NCBI Taxonomy" id="2813651"/>
    <lineage>
        <taxon>Eukaryota</taxon>
        <taxon>Fungi</taxon>
        <taxon>Dikarya</taxon>
        <taxon>Ascomycota</taxon>
        <taxon>Pezizomycotina</taxon>
        <taxon>Orbiliomycetes</taxon>
        <taxon>Orbiliales</taxon>
        <taxon>Orbiliaceae</taxon>
        <taxon>Orbilia</taxon>
    </lineage>
</organism>
<sequence length="119" mass="12302">MGAELCFVNEVRAIVLGKHGIQDNLHSGSVCDGTVEDPFDSPDDAIAIVGGVVLTGSGRLAGCGKDDKAPVVADIFDSVIKRGFRPEGSVGLIGSTIQGSLDGVEEIKVGSYLTRVMKV</sequence>
<dbReference type="EMBL" id="WIWS01000056">
    <property type="protein sequence ID" value="KAF3215046.1"/>
    <property type="molecule type" value="Genomic_DNA"/>
</dbReference>
<protein>
    <submittedName>
        <fullName evidence="1">Uncharacterized protein</fullName>
    </submittedName>
</protein>
<reference evidence="1 2" key="1">
    <citation type="submission" date="2019-06" db="EMBL/GenBank/DDBJ databases">
        <authorList>
            <person name="Palmer J.M."/>
        </authorList>
    </citation>
    <scope>NUCLEOTIDE SEQUENCE [LARGE SCALE GENOMIC DNA]</scope>
    <source>
        <strain evidence="1 2">TWF106</strain>
    </source>
</reference>
<evidence type="ECO:0000313" key="2">
    <source>
        <dbReference type="Proteomes" id="UP000472727"/>
    </source>
</evidence>
<dbReference type="Proteomes" id="UP000472727">
    <property type="component" value="Unassembled WGS sequence"/>
</dbReference>